<proteinExistence type="predicted"/>
<protein>
    <submittedName>
        <fullName evidence="4">Uncharacterized protein</fullName>
    </submittedName>
</protein>
<evidence type="ECO:0000313" key="3">
    <source>
        <dbReference type="Proteomes" id="UP000887575"/>
    </source>
</evidence>
<dbReference type="WBParaSite" id="MBELARI_LOCUS2813">
    <property type="protein sequence ID" value="MBELARI_LOCUS2813"/>
    <property type="gene ID" value="MBELARI_LOCUS2813"/>
</dbReference>
<evidence type="ECO:0000256" key="1">
    <source>
        <dbReference type="SAM" id="MobiDB-lite"/>
    </source>
</evidence>
<organism evidence="3 4">
    <name type="scientific">Mesorhabditis belari</name>
    <dbReference type="NCBI Taxonomy" id="2138241"/>
    <lineage>
        <taxon>Eukaryota</taxon>
        <taxon>Metazoa</taxon>
        <taxon>Ecdysozoa</taxon>
        <taxon>Nematoda</taxon>
        <taxon>Chromadorea</taxon>
        <taxon>Rhabditida</taxon>
        <taxon>Rhabditina</taxon>
        <taxon>Rhabditomorpha</taxon>
        <taxon>Rhabditoidea</taxon>
        <taxon>Rhabditidae</taxon>
        <taxon>Mesorhabditinae</taxon>
        <taxon>Mesorhabditis</taxon>
    </lineage>
</organism>
<feature type="region of interest" description="Disordered" evidence="1">
    <location>
        <begin position="98"/>
        <end position="147"/>
    </location>
</feature>
<keyword evidence="3" id="KW-1185">Reference proteome</keyword>
<sequence>MKTLLLFLTTVIAWTSACCGLSVPWIQTGCCMQYQPPSIIGYQRIPIYKRIRVRVPVMPTYAVPPIAPPSYSAPQVQMPAMPSYADPQPSVEIPQMSYGQGAVETSPPAAPGMSPLYDNSISMPPRDDQIPVEPSGYHGRTVKLVKS</sequence>
<feature type="signal peptide" evidence="2">
    <location>
        <begin position="1"/>
        <end position="20"/>
    </location>
</feature>
<evidence type="ECO:0000313" key="4">
    <source>
        <dbReference type="WBParaSite" id="MBELARI_LOCUS2813"/>
    </source>
</evidence>
<dbReference type="PROSITE" id="PS51257">
    <property type="entry name" value="PROKAR_LIPOPROTEIN"/>
    <property type="match status" value="1"/>
</dbReference>
<feature type="chain" id="PRO_5041905718" evidence="2">
    <location>
        <begin position="21"/>
        <end position="147"/>
    </location>
</feature>
<reference evidence="4" key="1">
    <citation type="submission" date="2024-02" db="UniProtKB">
        <authorList>
            <consortium name="WormBaseParasite"/>
        </authorList>
    </citation>
    <scope>IDENTIFICATION</scope>
</reference>
<keyword evidence="2" id="KW-0732">Signal</keyword>
<evidence type="ECO:0000256" key="2">
    <source>
        <dbReference type="SAM" id="SignalP"/>
    </source>
</evidence>
<dbReference type="Proteomes" id="UP000887575">
    <property type="component" value="Unassembled WGS sequence"/>
</dbReference>
<name>A0AAF3F7L4_9BILA</name>
<dbReference type="AlphaFoldDB" id="A0AAF3F7L4"/>
<accession>A0AAF3F7L4</accession>